<sequence length="112" mass="12844">PSENRKFVIVPSSPVLQKSSEIRLCSSPPENTLIYLEPTVHLLSSMTRSHQNNREANHPQNDPAISQADPVDTDHPFVRHDMQTLDCREEYDEDYLVPFITDTVSCFRPSTY</sequence>
<evidence type="ECO:0000313" key="3">
    <source>
        <dbReference type="Proteomes" id="UP001529510"/>
    </source>
</evidence>
<feature type="non-terminal residue" evidence="2">
    <location>
        <position position="1"/>
    </location>
</feature>
<feature type="non-terminal residue" evidence="2">
    <location>
        <position position="112"/>
    </location>
</feature>
<dbReference type="Proteomes" id="UP001529510">
    <property type="component" value="Unassembled WGS sequence"/>
</dbReference>
<reference evidence="2 3" key="1">
    <citation type="submission" date="2024-05" db="EMBL/GenBank/DDBJ databases">
        <title>Genome sequencing and assembly of Indian major carp, Cirrhinus mrigala (Hamilton, 1822).</title>
        <authorList>
            <person name="Mohindra V."/>
            <person name="Chowdhury L.M."/>
            <person name="Lal K."/>
            <person name="Jena J.K."/>
        </authorList>
    </citation>
    <scope>NUCLEOTIDE SEQUENCE [LARGE SCALE GENOMIC DNA]</scope>
    <source>
        <strain evidence="2">CM1030</strain>
        <tissue evidence="2">Blood</tissue>
    </source>
</reference>
<comment type="caution">
    <text evidence="2">The sequence shown here is derived from an EMBL/GenBank/DDBJ whole genome shotgun (WGS) entry which is preliminary data.</text>
</comment>
<gene>
    <name evidence="2" type="ORF">M9458_011028</name>
</gene>
<protein>
    <submittedName>
        <fullName evidence="2">Uncharacterized protein</fullName>
    </submittedName>
</protein>
<proteinExistence type="predicted"/>
<dbReference type="AlphaFoldDB" id="A0ABD0R456"/>
<evidence type="ECO:0000256" key="1">
    <source>
        <dbReference type="SAM" id="MobiDB-lite"/>
    </source>
</evidence>
<keyword evidence="3" id="KW-1185">Reference proteome</keyword>
<organism evidence="2 3">
    <name type="scientific">Cirrhinus mrigala</name>
    <name type="common">Mrigala</name>
    <dbReference type="NCBI Taxonomy" id="683832"/>
    <lineage>
        <taxon>Eukaryota</taxon>
        <taxon>Metazoa</taxon>
        <taxon>Chordata</taxon>
        <taxon>Craniata</taxon>
        <taxon>Vertebrata</taxon>
        <taxon>Euteleostomi</taxon>
        <taxon>Actinopterygii</taxon>
        <taxon>Neopterygii</taxon>
        <taxon>Teleostei</taxon>
        <taxon>Ostariophysi</taxon>
        <taxon>Cypriniformes</taxon>
        <taxon>Cyprinidae</taxon>
        <taxon>Labeoninae</taxon>
        <taxon>Labeonini</taxon>
        <taxon>Cirrhinus</taxon>
    </lineage>
</organism>
<feature type="region of interest" description="Disordered" evidence="1">
    <location>
        <begin position="45"/>
        <end position="76"/>
    </location>
</feature>
<name>A0ABD0R456_CIRMR</name>
<evidence type="ECO:0000313" key="2">
    <source>
        <dbReference type="EMBL" id="KAL0192732.1"/>
    </source>
</evidence>
<accession>A0ABD0R456</accession>
<dbReference type="EMBL" id="JAMKFB020000005">
    <property type="protein sequence ID" value="KAL0192732.1"/>
    <property type="molecule type" value="Genomic_DNA"/>
</dbReference>